<accession>A0A4Y2DKB5</accession>
<gene>
    <name evidence="1" type="ORF">AVEN_88963_1</name>
</gene>
<organism evidence="1 2">
    <name type="scientific">Araneus ventricosus</name>
    <name type="common">Orbweaver spider</name>
    <name type="synonym">Epeira ventricosa</name>
    <dbReference type="NCBI Taxonomy" id="182803"/>
    <lineage>
        <taxon>Eukaryota</taxon>
        <taxon>Metazoa</taxon>
        <taxon>Ecdysozoa</taxon>
        <taxon>Arthropoda</taxon>
        <taxon>Chelicerata</taxon>
        <taxon>Arachnida</taxon>
        <taxon>Araneae</taxon>
        <taxon>Araneomorphae</taxon>
        <taxon>Entelegynae</taxon>
        <taxon>Araneoidea</taxon>
        <taxon>Araneidae</taxon>
        <taxon>Araneus</taxon>
    </lineage>
</organism>
<protein>
    <submittedName>
        <fullName evidence="1">Uncharacterized protein</fullName>
    </submittedName>
</protein>
<comment type="caution">
    <text evidence="1">The sequence shown here is derived from an EMBL/GenBank/DDBJ whole genome shotgun (WGS) entry which is preliminary data.</text>
</comment>
<evidence type="ECO:0000313" key="1">
    <source>
        <dbReference type="EMBL" id="GBM16627.1"/>
    </source>
</evidence>
<keyword evidence="2" id="KW-1185">Reference proteome</keyword>
<evidence type="ECO:0000313" key="2">
    <source>
        <dbReference type="Proteomes" id="UP000499080"/>
    </source>
</evidence>
<dbReference type="Proteomes" id="UP000499080">
    <property type="component" value="Unassembled WGS sequence"/>
</dbReference>
<dbReference type="EMBL" id="BGPR01000377">
    <property type="protein sequence ID" value="GBM16627.1"/>
    <property type="molecule type" value="Genomic_DNA"/>
</dbReference>
<reference evidence="1 2" key="1">
    <citation type="journal article" date="2019" name="Sci. Rep.">
        <title>Orb-weaving spider Araneus ventricosus genome elucidates the spidroin gene catalogue.</title>
        <authorList>
            <person name="Kono N."/>
            <person name="Nakamura H."/>
            <person name="Ohtoshi R."/>
            <person name="Moran D.A.P."/>
            <person name="Shinohara A."/>
            <person name="Yoshida Y."/>
            <person name="Fujiwara M."/>
            <person name="Mori M."/>
            <person name="Tomita M."/>
            <person name="Arakawa K."/>
        </authorList>
    </citation>
    <scope>NUCLEOTIDE SEQUENCE [LARGE SCALE GENOMIC DNA]</scope>
</reference>
<proteinExistence type="predicted"/>
<name>A0A4Y2DKB5_ARAVE</name>
<sequence>MREAVLISLKKVVGIEKQKHWGGSSSCSSKPFSPNLELRQGLDVTYIPLWTLCRWEKKYDYAPNITIPILVVTTVLYIFQPMNGSHLECSTPSQIDTPFPNASGINEVSDDNICLSSSGSLLW</sequence>
<dbReference type="AlphaFoldDB" id="A0A4Y2DKB5"/>